<comment type="subcellular location">
    <subcellularLocation>
        <location evidence="1">Cell membrane</location>
        <topology evidence="1">Multi-pass membrane protein</topology>
    </subcellularLocation>
</comment>
<evidence type="ECO:0000313" key="11">
    <source>
        <dbReference type="Proteomes" id="UP000231282"/>
    </source>
</evidence>
<dbReference type="InterPro" id="IPR050297">
    <property type="entry name" value="LipidA_mod_glycosyltrf_83"/>
</dbReference>
<reference evidence="11" key="1">
    <citation type="submission" date="2017-09" db="EMBL/GenBank/DDBJ databases">
        <title>Depth-based differentiation of microbial function through sediment-hosted aquifers and enrichment of novel symbionts in the deep terrestrial subsurface.</title>
        <authorList>
            <person name="Probst A.J."/>
            <person name="Ladd B."/>
            <person name="Jarett J.K."/>
            <person name="Geller-Mcgrath D.E."/>
            <person name="Sieber C.M.K."/>
            <person name="Emerson J.B."/>
            <person name="Anantharaman K."/>
            <person name="Thomas B.C."/>
            <person name="Malmstrom R."/>
            <person name="Stieglmeier M."/>
            <person name="Klingl A."/>
            <person name="Woyke T."/>
            <person name="Ryan C.M."/>
            <person name="Banfield J.F."/>
        </authorList>
    </citation>
    <scope>NUCLEOTIDE SEQUENCE [LARGE SCALE GENOMIC DNA]</scope>
</reference>
<feature type="transmembrane region" description="Helical" evidence="8">
    <location>
        <begin position="121"/>
        <end position="138"/>
    </location>
</feature>
<keyword evidence="6 8" id="KW-1133">Transmembrane helix</keyword>
<proteinExistence type="predicted"/>
<keyword evidence="2" id="KW-1003">Cell membrane</keyword>
<evidence type="ECO:0000256" key="7">
    <source>
        <dbReference type="ARBA" id="ARBA00023136"/>
    </source>
</evidence>
<keyword evidence="3" id="KW-0328">Glycosyltransferase</keyword>
<sequence>MLKKFRLKVFKKPLSLALFIILVFSSAFFRFYRLGPLTTFLDDQGRDVLKAAQILKEGDVPFIGPMASIGNLYLGPIYYWAITPFLWFWHFNPVGPVILVALLGLVTNLALFLFVLNCFDLISAFLVSFLYALSPLVLQNSRFSWNPNPVPFFSLLWFWLLIEFLKKGKGKYFFGAGIALGILIQLHYVTGILFVFTLAIYLYWLISSKKSFSRVDKVRPFLFLVAGIVLPLIPFILFEIKNCFINTRAAGDFIFGSNANRGVDTSVFETFWILTSSLTNELFTKFHFLVYYLLVVLLSPLLFLKKALPKQKWVIIFLPLIFLAAIFSCLLIIKGQIHLHYLGFLNSLVFLSIAAFTYFLRKQRLWLLAVFNILILVLLLVKMAVFDYQWIVKADNNQQIKRSQMVADYVAQKSKSKDIYLTSLTGSPYAYNYRYFLYIKGFATDSLKPSSVFAICEGAPCNPEGHPLWEIAQFGVLKTASGEHVGYGAWVYELVKN</sequence>
<feature type="domain" description="Glycosyltransferase RgtA/B/C/D-like" evidence="9">
    <location>
        <begin position="76"/>
        <end position="236"/>
    </location>
</feature>
<dbReference type="InterPro" id="IPR038731">
    <property type="entry name" value="RgtA/B/C-like"/>
</dbReference>
<dbReference type="AlphaFoldDB" id="A0A2H0WTM5"/>
<evidence type="ECO:0000256" key="6">
    <source>
        <dbReference type="ARBA" id="ARBA00022989"/>
    </source>
</evidence>
<keyword evidence="5 8" id="KW-0812">Transmembrane</keyword>
<evidence type="ECO:0000256" key="4">
    <source>
        <dbReference type="ARBA" id="ARBA00022679"/>
    </source>
</evidence>
<feature type="transmembrane region" description="Helical" evidence="8">
    <location>
        <begin position="218"/>
        <end position="238"/>
    </location>
</feature>
<feature type="transmembrane region" description="Helical" evidence="8">
    <location>
        <begin position="94"/>
        <end position="115"/>
    </location>
</feature>
<protein>
    <recommendedName>
        <fullName evidence="9">Glycosyltransferase RgtA/B/C/D-like domain-containing protein</fullName>
    </recommendedName>
</protein>
<feature type="transmembrane region" description="Helical" evidence="8">
    <location>
        <begin position="313"/>
        <end position="333"/>
    </location>
</feature>
<dbReference type="GO" id="GO:0009103">
    <property type="term" value="P:lipopolysaccharide biosynthetic process"/>
    <property type="evidence" value="ECO:0007669"/>
    <property type="project" value="UniProtKB-ARBA"/>
</dbReference>
<dbReference type="Proteomes" id="UP000231282">
    <property type="component" value="Unassembled WGS sequence"/>
</dbReference>
<keyword evidence="4" id="KW-0808">Transferase</keyword>
<evidence type="ECO:0000256" key="8">
    <source>
        <dbReference type="SAM" id="Phobius"/>
    </source>
</evidence>
<keyword evidence="7 8" id="KW-0472">Membrane</keyword>
<dbReference type="GO" id="GO:0016763">
    <property type="term" value="F:pentosyltransferase activity"/>
    <property type="evidence" value="ECO:0007669"/>
    <property type="project" value="TreeGrafter"/>
</dbReference>
<feature type="transmembrane region" description="Helical" evidence="8">
    <location>
        <begin position="178"/>
        <end position="206"/>
    </location>
</feature>
<evidence type="ECO:0000256" key="1">
    <source>
        <dbReference type="ARBA" id="ARBA00004651"/>
    </source>
</evidence>
<feature type="transmembrane region" description="Helical" evidence="8">
    <location>
        <begin position="367"/>
        <end position="391"/>
    </location>
</feature>
<name>A0A2H0WTM5_9BACT</name>
<dbReference type="Pfam" id="PF13231">
    <property type="entry name" value="PMT_2"/>
    <property type="match status" value="1"/>
</dbReference>
<dbReference type="GO" id="GO:0005886">
    <property type="term" value="C:plasma membrane"/>
    <property type="evidence" value="ECO:0007669"/>
    <property type="project" value="UniProtKB-SubCell"/>
</dbReference>
<gene>
    <name evidence="10" type="ORF">COT63_00755</name>
</gene>
<feature type="transmembrane region" description="Helical" evidence="8">
    <location>
        <begin position="339"/>
        <end position="360"/>
    </location>
</feature>
<comment type="caution">
    <text evidence="10">The sequence shown here is derived from an EMBL/GenBank/DDBJ whole genome shotgun (WGS) entry which is preliminary data.</text>
</comment>
<feature type="transmembrane region" description="Helical" evidence="8">
    <location>
        <begin position="286"/>
        <end position="304"/>
    </location>
</feature>
<dbReference type="PANTHER" id="PTHR33908:SF11">
    <property type="entry name" value="MEMBRANE PROTEIN"/>
    <property type="match status" value="1"/>
</dbReference>
<accession>A0A2H0WTM5</accession>
<feature type="transmembrane region" description="Helical" evidence="8">
    <location>
        <begin position="150"/>
        <end position="166"/>
    </location>
</feature>
<evidence type="ECO:0000256" key="2">
    <source>
        <dbReference type="ARBA" id="ARBA00022475"/>
    </source>
</evidence>
<evidence type="ECO:0000256" key="3">
    <source>
        <dbReference type="ARBA" id="ARBA00022676"/>
    </source>
</evidence>
<dbReference type="EMBL" id="PEZH01000012">
    <property type="protein sequence ID" value="PIS15298.1"/>
    <property type="molecule type" value="Genomic_DNA"/>
</dbReference>
<dbReference type="PANTHER" id="PTHR33908">
    <property type="entry name" value="MANNOSYLTRANSFERASE YKCB-RELATED"/>
    <property type="match status" value="1"/>
</dbReference>
<evidence type="ECO:0000256" key="5">
    <source>
        <dbReference type="ARBA" id="ARBA00022692"/>
    </source>
</evidence>
<evidence type="ECO:0000259" key="9">
    <source>
        <dbReference type="Pfam" id="PF13231"/>
    </source>
</evidence>
<organism evidence="10 11">
    <name type="scientific">Candidatus Shapirobacteria bacterium CG09_land_8_20_14_0_10_38_17</name>
    <dbReference type="NCBI Taxonomy" id="1974884"/>
    <lineage>
        <taxon>Bacteria</taxon>
        <taxon>Candidatus Shapironibacteriota</taxon>
    </lineage>
</organism>
<evidence type="ECO:0000313" key="10">
    <source>
        <dbReference type="EMBL" id="PIS15298.1"/>
    </source>
</evidence>